<feature type="transmembrane region" description="Helical" evidence="7">
    <location>
        <begin position="13"/>
        <end position="38"/>
    </location>
</feature>
<evidence type="ECO:0000256" key="3">
    <source>
        <dbReference type="ARBA" id="ARBA00022692"/>
    </source>
</evidence>
<protein>
    <recommendedName>
        <fullName evidence="7">Tetraspanin</fullName>
    </recommendedName>
</protein>
<evidence type="ECO:0000313" key="8">
    <source>
        <dbReference type="EMBL" id="CAF1149755.1"/>
    </source>
</evidence>
<keyword evidence="5 7" id="KW-0472">Membrane</keyword>
<evidence type="ECO:0000256" key="6">
    <source>
        <dbReference type="PIRSR" id="PIRSR002419-1"/>
    </source>
</evidence>
<dbReference type="GO" id="GO:0005886">
    <property type="term" value="C:plasma membrane"/>
    <property type="evidence" value="ECO:0007669"/>
    <property type="project" value="TreeGrafter"/>
</dbReference>
<dbReference type="PANTHER" id="PTHR19282:SF544">
    <property type="entry name" value="TETRASPANIN"/>
    <property type="match status" value="1"/>
</dbReference>
<reference evidence="8" key="1">
    <citation type="submission" date="2021-02" db="EMBL/GenBank/DDBJ databases">
        <authorList>
            <person name="Nowell W R."/>
        </authorList>
    </citation>
    <scope>NUCLEOTIDE SEQUENCE</scope>
</reference>
<dbReference type="EMBL" id="CAJNOU010001093">
    <property type="protein sequence ID" value="CAF1149755.1"/>
    <property type="molecule type" value="Genomic_DNA"/>
</dbReference>
<proteinExistence type="inferred from homology"/>
<evidence type="ECO:0000256" key="2">
    <source>
        <dbReference type="ARBA" id="ARBA00006840"/>
    </source>
</evidence>
<evidence type="ECO:0000256" key="4">
    <source>
        <dbReference type="ARBA" id="ARBA00022989"/>
    </source>
</evidence>
<dbReference type="PANTHER" id="PTHR19282">
    <property type="entry name" value="TETRASPANIN"/>
    <property type="match status" value="1"/>
</dbReference>
<dbReference type="Proteomes" id="UP000663874">
    <property type="component" value="Unassembled WGS sequence"/>
</dbReference>
<dbReference type="InterPro" id="IPR000301">
    <property type="entry name" value="Tetraspanin_animals"/>
</dbReference>
<dbReference type="Proteomes" id="UP000663889">
    <property type="component" value="Unassembled WGS sequence"/>
</dbReference>
<keyword evidence="3 7" id="KW-0812">Transmembrane</keyword>
<name>A0A814SNM2_9BILA</name>
<gene>
    <name evidence="9" type="ORF">FNK824_LOCUS24957</name>
    <name evidence="8" type="ORF">SEV965_LOCUS18384</name>
</gene>
<comment type="caution">
    <text evidence="8">The sequence shown here is derived from an EMBL/GenBank/DDBJ whole genome shotgun (WGS) entry which is preliminary data.</text>
</comment>
<evidence type="ECO:0000256" key="1">
    <source>
        <dbReference type="ARBA" id="ARBA00004141"/>
    </source>
</evidence>
<dbReference type="InterPro" id="IPR018499">
    <property type="entry name" value="Tetraspanin/Peripherin"/>
</dbReference>
<feature type="transmembrane region" description="Helical" evidence="7">
    <location>
        <begin position="206"/>
        <end position="232"/>
    </location>
</feature>
<dbReference type="EMBL" id="CAJOBE010005713">
    <property type="protein sequence ID" value="CAF3982743.1"/>
    <property type="molecule type" value="Genomic_DNA"/>
</dbReference>
<feature type="disulfide bond" evidence="6">
    <location>
        <begin position="157"/>
        <end position="192"/>
    </location>
</feature>
<feature type="transmembrane region" description="Helical" evidence="7">
    <location>
        <begin position="93"/>
        <end position="117"/>
    </location>
</feature>
<feature type="transmembrane region" description="Helical" evidence="7">
    <location>
        <begin position="59"/>
        <end position="87"/>
    </location>
</feature>
<feature type="disulfide bond" evidence="6">
    <location>
        <begin position="158"/>
        <end position="177"/>
    </location>
</feature>
<accession>A0A814SNM2</accession>
<dbReference type="Pfam" id="PF00335">
    <property type="entry name" value="Tetraspanin"/>
    <property type="match status" value="1"/>
</dbReference>
<dbReference type="CDD" id="cd03127">
    <property type="entry name" value="tetraspanin_LEL"/>
    <property type="match status" value="1"/>
</dbReference>
<dbReference type="PIRSF" id="PIRSF002419">
    <property type="entry name" value="Tetraspanin"/>
    <property type="match status" value="1"/>
</dbReference>
<dbReference type="SUPFAM" id="SSF48652">
    <property type="entry name" value="Tetraspanin"/>
    <property type="match status" value="1"/>
</dbReference>
<evidence type="ECO:0000256" key="5">
    <source>
        <dbReference type="ARBA" id="ARBA00023136"/>
    </source>
</evidence>
<sequence>MVHLSCSIRCTRIILFILNILFLIFGFTLLGFGIYVQVSKKFDIALSEHINTKIIGGSVLKWVGIIMIIVAVFTILLSAFGCLGAVFKNRVFLYLYAAILSLLIITELATFIITLTYRVRTRDSYYSAFRELFIEIYSNNHTDLKYVIEDIEREFRCCGINNVTDYYKHNYTVPVACYQDQDFDKSIFDQGCANVVIQWLWKQFPIIGSVLGSILLIEIFGIISSIALSTAISHSSYSEIYK</sequence>
<dbReference type="AlphaFoldDB" id="A0A814SNM2"/>
<dbReference type="PRINTS" id="PR00259">
    <property type="entry name" value="TMFOUR"/>
</dbReference>
<evidence type="ECO:0000313" key="9">
    <source>
        <dbReference type="EMBL" id="CAF3982743.1"/>
    </source>
</evidence>
<dbReference type="Gene3D" id="1.10.1450.10">
    <property type="entry name" value="Tetraspanin"/>
    <property type="match status" value="1"/>
</dbReference>
<comment type="similarity">
    <text evidence="2 7">Belongs to the tetraspanin (TM4SF) family.</text>
</comment>
<evidence type="ECO:0000313" key="10">
    <source>
        <dbReference type="Proteomes" id="UP000663889"/>
    </source>
</evidence>
<organism evidence="8 10">
    <name type="scientific">Rotaria sordida</name>
    <dbReference type="NCBI Taxonomy" id="392033"/>
    <lineage>
        <taxon>Eukaryota</taxon>
        <taxon>Metazoa</taxon>
        <taxon>Spiralia</taxon>
        <taxon>Gnathifera</taxon>
        <taxon>Rotifera</taxon>
        <taxon>Eurotatoria</taxon>
        <taxon>Bdelloidea</taxon>
        <taxon>Philodinida</taxon>
        <taxon>Philodinidae</taxon>
        <taxon>Rotaria</taxon>
    </lineage>
</organism>
<comment type="subcellular location">
    <subcellularLocation>
        <location evidence="1 7">Membrane</location>
        <topology evidence="1 7">Multi-pass membrane protein</topology>
    </subcellularLocation>
</comment>
<evidence type="ECO:0000256" key="7">
    <source>
        <dbReference type="RuleBase" id="RU361218"/>
    </source>
</evidence>
<keyword evidence="4 7" id="KW-1133">Transmembrane helix</keyword>
<dbReference type="InterPro" id="IPR008952">
    <property type="entry name" value="Tetraspanin_EC2_sf"/>
</dbReference>
<keyword evidence="6" id="KW-1015">Disulfide bond</keyword>